<dbReference type="GO" id="GO:0046872">
    <property type="term" value="F:metal ion binding"/>
    <property type="evidence" value="ECO:0007669"/>
    <property type="project" value="UniProtKB-KW"/>
</dbReference>
<evidence type="ECO:0008006" key="10">
    <source>
        <dbReference type="Google" id="ProtNLM"/>
    </source>
</evidence>
<dbReference type="EMBL" id="CAJOBC010000341">
    <property type="protein sequence ID" value="CAF3573984.1"/>
    <property type="molecule type" value="Genomic_DNA"/>
</dbReference>
<dbReference type="PANTHER" id="PTHR48051">
    <property type="match status" value="1"/>
</dbReference>
<dbReference type="SMART" id="SM00332">
    <property type="entry name" value="PP2Cc"/>
    <property type="match status" value="1"/>
</dbReference>
<feature type="compositionally biased region" description="Low complexity" evidence="4">
    <location>
        <begin position="1204"/>
        <end position="1216"/>
    </location>
</feature>
<dbReference type="SUPFAM" id="SSF50729">
    <property type="entry name" value="PH domain-like"/>
    <property type="match status" value="1"/>
</dbReference>
<evidence type="ECO:0000313" key="7">
    <source>
        <dbReference type="EMBL" id="CAF0789807.1"/>
    </source>
</evidence>
<dbReference type="InterPro" id="IPR036457">
    <property type="entry name" value="PPM-type-like_dom_sf"/>
</dbReference>
<evidence type="ECO:0000313" key="9">
    <source>
        <dbReference type="Proteomes" id="UP000663829"/>
    </source>
</evidence>
<dbReference type="SMART" id="SM00369">
    <property type="entry name" value="LRR_TYP"/>
    <property type="match status" value="13"/>
</dbReference>
<dbReference type="PANTHER" id="PTHR48051:SF1">
    <property type="entry name" value="RAS SUPPRESSOR PROTEIN 1"/>
    <property type="match status" value="1"/>
</dbReference>
<evidence type="ECO:0000256" key="2">
    <source>
        <dbReference type="ARBA" id="ARBA00022723"/>
    </source>
</evidence>
<dbReference type="PROSITE" id="PS51746">
    <property type="entry name" value="PPM_2"/>
    <property type="match status" value="1"/>
</dbReference>
<dbReference type="InterPro" id="IPR050216">
    <property type="entry name" value="LRR_domain-containing"/>
</dbReference>
<feature type="region of interest" description="Disordered" evidence="4">
    <location>
        <begin position="1201"/>
        <end position="1221"/>
    </location>
</feature>
<evidence type="ECO:0000259" key="5">
    <source>
        <dbReference type="PROSITE" id="PS50003"/>
    </source>
</evidence>
<dbReference type="InterPro" id="IPR001932">
    <property type="entry name" value="PPM-type_phosphatase-like_dom"/>
</dbReference>
<feature type="region of interest" description="Disordered" evidence="4">
    <location>
        <begin position="1324"/>
        <end position="1359"/>
    </location>
</feature>
<dbReference type="PROSITE" id="PS51450">
    <property type="entry name" value="LRR"/>
    <property type="match status" value="3"/>
</dbReference>
<dbReference type="InterPro" id="IPR001849">
    <property type="entry name" value="PH_domain"/>
</dbReference>
<dbReference type="Gene3D" id="3.80.10.10">
    <property type="entry name" value="Ribonuclease Inhibitor"/>
    <property type="match status" value="4"/>
</dbReference>
<feature type="region of interest" description="Disordered" evidence="4">
    <location>
        <begin position="917"/>
        <end position="946"/>
    </location>
</feature>
<dbReference type="EMBL" id="CAJNOQ010000341">
    <property type="protein sequence ID" value="CAF0789807.1"/>
    <property type="molecule type" value="Genomic_DNA"/>
</dbReference>
<reference evidence="7" key="1">
    <citation type="submission" date="2021-02" db="EMBL/GenBank/DDBJ databases">
        <authorList>
            <person name="Nowell W R."/>
        </authorList>
    </citation>
    <scope>NUCLEOTIDE SEQUENCE</scope>
</reference>
<dbReference type="CDD" id="cd00143">
    <property type="entry name" value="PP2Cc"/>
    <property type="match status" value="1"/>
</dbReference>
<feature type="domain" description="PH" evidence="5">
    <location>
        <begin position="163"/>
        <end position="257"/>
    </location>
</feature>
<dbReference type="CDD" id="cd00821">
    <property type="entry name" value="PH"/>
    <property type="match status" value="1"/>
</dbReference>
<dbReference type="SUPFAM" id="SSF81606">
    <property type="entry name" value="PP2C-like"/>
    <property type="match status" value="1"/>
</dbReference>
<accession>A0A813S3Y9</accession>
<protein>
    <recommendedName>
        <fullName evidence="10">PH domain-containing protein</fullName>
    </recommendedName>
</protein>
<dbReference type="InterPro" id="IPR003591">
    <property type="entry name" value="Leu-rich_rpt_typical-subtyp"/>
</dbReference>
<dbReference type="PRINTS" id="PR00019">
    <property type="entry name" value="LEURICHRPT"/>
</dbReference>
<feature type="domain" description="PPM-type phosphatase" evidence="6">
    <location>
        <begin position="811"/>
        <end position="1100"/>
    </location>
</feature>
<dbReference type="Gene3D" id="2.30.29.30">
    <property type="entry name" value="Pleckstrin-homology domain (PH domain)/Phosphotyrosine-binding domain (PTB)"/>
    <property type="match status" value="1"/>
</dbReference>
<dbReference type="Pfam" id="PF13855">
    <property type="entry name" value="LRR_8"/>
    <property type="match status" value="1"/>
</dbReference>
<sequence>MYTQLSPSNDNLIPLWSSNEGENADENNNSLTLNTNNYRLKNDEWLISDINNGFIRLYDPILCGNNNFQRSKLIPCTIWTTVEQICSRLNRQLNSQTWYVQYNGDRLKHLNSYDKPLFIQYEYLLSIGFNNIKRIQQEGQKHDLGYLIRFLTGRLIFDEKLQENNLSTYVWIRKGKFRRKWFKRKCIISNCRLTIYPDANTNPFVVELNRANVEEVRLKEKPYCLKLSVDGHGSLYMALNNDEEYSQWLKRMRKTTNKVIDIADYSSSHLELIPQNLFINQALSVLNLRHNNLRLRQTEEYQYTVGWLDDICRFQNLVSLNLADNELKQFPLVICDLHRLVELNLASNRITTIAPEIENLQCLELLHLQNNCIYVLPIEIENLKRLKDISLAFNYFKEIPISLAKLTHIRCSHVTSLFLAGNHIKKITLQAIKHLEYCRQIDFRMNSLKLNDNEQLLMNNLFHLTHLDLSNNQIVSLDLRSLIALQHIRCSRNQMEQLTLAGHSLRRIHVSHNKLKTIQMIVSPTHLIYLDISSNHFHSLPEWLNDETEMLERLIADHNRLALLPNKLFTSSKHLRYVRLDHNCLLCLPDRITNCCIETLLLHHNRIEVLPINMLKHMQRLRILNLSNNQLSTLPFANDRSDLNKLQELYLTCNDLKDDICHTLSRFERLKILHLAYNRLEYLDESALSKLISLTELNLSGNLLKLLPMEALNKMENLEILCAHSNKLEILPDFRKLNLLKVLDLSFNQIKINTIENLFPSSLTVLDLACNKEINIEKQSLENLSDKIVSLVNVSSSPLILNNNFGYLPWSVGFAQSSGIRYRLSITTVNETNFHYSSHEALFAMFDGGHNNEVPLILQNKLPDVLHSEYEQCEQANIYLKHTFLTLQKRLKTTGQRLGAAATVIHIRPLSSHLTNEQANINNNNNNNNNNSNYSSTTTTSTVSSSSSSNDYRFELNVANVGHCEAVLCRSGVVHPLTRRFTLPNDQKECKRIRKTNTIINDDNLINAVTTQSRMLGCTFLYPAIIPNPNISSFVLGKTDEFFIIANNLLWQVSLNHLSHDEAVREIRQISNPILASKHLVDLAQSYGAKENLAALVVRFHFDKQQQQQIQKPLLSSPIVLFDHLQQRERRTYSASSSDHSSKTQQLPQYAQNIHEQPPLVLPSSTLFETVGYLSVNEITDDEGDEKSLINKYFYADSTKDDQTTTTISSTDAPTSGNDSIRTRHLHTKDHAMTNIGQLITSSLCETRFPTMMETESDEEKSKHHYRNNHYFHFQSNQNFNFPALNQPQTIRTVPSELTIVSEIISPSPPPVLSRTRKIKNPSIIDSGVTRSGRYRKKITGPIRPPLGYSKPPPDLSSDDDCNDDEIDYSPVFTPGQRPVDVGPQNEINESIEFEPNEKYRQYVVQNHRLRSFDRNSTLFDLSLLENIPSDNDTDDEDDTYSVLIDPLSLSYSSSTNNCNNENQLRNCYPSLSSTTCSNINSTITTSTGTETTNNKITRL</sequence>
<dbReference type="OrthoDB" id="1394818at2759"/>
<name>A0A813S3Y9_9BILA</name>
<dbReference type="PROSITE" id="PS50003">
    <property type="entry name" value="PH_DOMAIN"/>
    <property type="match status" value="1"/>
</dbReference>
<dbReference type="Gene3D" id="3.60.40.10">
    <property type="entry name" value="PPM-type phosphatase domain"/>
    <property type="match status" value="1"/>
</dbReference>
<evidence type="ECO:0000256" key="4">
    <source>
        <dbReference type="SAM" id="MobiDB-lite"/>
    </source>
</evidence>
<dbReference type="InterPro" id="IPR011993">
    <property type="entry name" value="PH-like_dom_sf"/>
</dbReference>
<dbReference type="Pfam" id="PF00560">
    <property type="entry name" value="LRR_1"/>
    <property type="match status" value="2"/>
</dbReference>
<dbReference type="SMART" id="SM00365">
    <property type="entry name" value="LRR_SD22"/>
    <property type="match status" value="6"/>
</dbReference>
<feature type="compositionally biased region" description="Low complexity" evidence="4">
    <location>
        <begin position="920"/>
        <end position="946"/>
    </location>
</feature>
<gene>
    <name evidence="7" type="ORF">GPM918_LOCUS2938</name>
    <name evidence="8" type="ORF">SRO942_LOCUS2938</name>
</gene>
<dbReference type="SMART" id="SM00364">
    <property type="entry name" value="LRR_BAC"/>
    <property type="match status" value="7"/>
</dbReference>
<dbReference type="Pfam" id="PF23010">
    <property type="entry name" value="RA_3"/>
    <property type="match status" value="1"/>
</dbReference>
<dbReference type="Pfam" id="PF00481">
    <property type="entry name" value="PP2C"/>
    <property type="match status" value="1"/>
</dbReference>
<organism evidence="7 9">
    <name type="scientific">Didymodactylos carnosus</name>
    <dbReference type="NCBI Taxonomy" id="1234261"/>
    <lineage>
        <taxon>Eukaryota</taxon>
        <taxon>Metazoa</taxon>
        <taxon>Spiralia</taxon>
        <taxon>Gnathifera</taxon>
        <taxon>Rotifera</taxon>
        <taxon>Eurotatoria</taxon>
        <taxon>Bdelloidea</taxon>
        <taxon>Philodinida</taxon>
        <taxon>Philodinidae</taxon>
        <taxon>Didymodactylos</taxon>
    </lineage>
</organism>
<dbReference type="GO" id="GO:0005737">
    <property type="term" value="C:cytoplasm"/>
    <property type="evidence" value="ECO:0007669"/>
    <property type="project" value="TreeGrafter"/>
</dbReference>
<dbReference type="InterPro" id="IPR001611">
    <property type="entry name" value="Leu-rich_rpt"/>
</dbReference>
<keyword evidence="2" id="KW-0479">Metal-binding</keyword>
<dbReference type="InterPro" id="IPR032675">
    <property type="entry name" value="LRR_dom_sf"/>
</dbReference>
<keyword evidence="9" id="KW-1185">Reference proteome</keyword>
<dbReference type="SUPFAM" id="SSF52058">
    <property type="entry name" value="L domain-like"/>
    <property type="match status" value="2"/>
</dbReference>
<dbReference type="InterPro" id="IPR055071">
    <property type="entry name" value="RA_PHLPP-like"/>
</dbReference>
<evidence type="ECO:0000313" key="8">
    <source>
        <dbReference type="EMBL" id="CAF3573984.1"/>
    </source>
</evidence>
<dbReference type="CDD" id="cd17213">
    <property type="entry name" value="RA_PHLPP"/>
    <property type="match status" value="1"/>
</dbReference>
<dbReference type="Proteomes" id="UP000681722">
    <property type="component" value="Unassembled WGS sequence"/>
</dbReference>
<comment type="caution">
    <text evidence="7">The sequence shown here is derived from an EMBL/GenBank/DDBJ whole genome shotgun (WGS) entry which is preliminary data.</text>
</comment>
<keyword evidence="1" id="KW-0433">Leucine-rich repeat</keyword>
<proteinExistence type="predicted"/>
<keyword evidence="3" id="KW-0677">Repeat</keyword>
<dbReference type="Proteomes" id="UP000663829">
    <property type="component" value="Unassembled WGS sequence"/>
</dbReference>
<evidence type="ECO:0000259" key="6">
    <source>
        <dbReference type="PROSITE" id="PS51746"/>
    </source>
</evidence>
<evidence type="ECO:0000256" key="1">
    <source>
        <dbReference type="ARBA" id="ARBA00022614"/>
    </source>
</evidence>
<dbReference type="SMART" id="SM00233">
    <property type="entry name" value="PH"/>
    <property type="match status" value="1"/>
</dbReference>
<evidence type="ECO:0000256" key="3">
    <source>
        <dbReference type="ARBA" id="ARBA00022737"/>
    </source>
</evidence>